<gene>
    <name evidence="2" type="ORF">PMEL_200522</name>
</gene>
<dbReference type="AlphaFoldDB" id="A0A250KLN4"/>
<dbReference type="SUPFAM" id="SSF53955">
    <property type="entry name" value="Lysozyme-like"/>
    <property type="match status" value="1"/>
</dbReference>
<organism evidence="2 3">
    <name type="scientific">Prevotella melaninogenica</name>
    <dbReference type="NCBI Taxonomy" id="28132"/>
    <lineage>
        <taxon>Bacteria</taxon>
        <taxon>Pseudomonadati</taxon>
        <taxon>Bacteroidota</taxon>
        <taxon>Bacteroidia</taxon>
        <taxon>Bacteroidales</taxon>
        <taxon>Prevotellaceae</taxon>
        <taxon>Prevotella</taxon>
    </lineage>
</organism>
<proteinExistence type="predicted"/>
<evidence type="ECO:0000313" key="3">
    <source>
        <dbReference type="Proteomes" id="UP000267517"/>
    </source>
</evidence>
<dbReference type="Proteomes" id="UP000267517">
    <property type="component" value="Chromosome II"/>
</dbReference>
<feature type="region of interest" description="Disordered" evidence="1">
    <location>
        <begin position="125"/>
        <end position="167"/>
    </location>
</feature>
<dbReference type="Pfam" id="PF14107">
    <property type="entry name" value="DUF4280"/>
    <property type="match status" value="1"/>
</dbReference>
<evidence type="ECO:0000313" key="2">
    <source>
        <dbReference type="EMBL" id="BBA29995.1"/>
    </source>
</evidence>
<protein>
    <recommendedName>
        <fullName evidence="4">DUF4280 domain-containing protein</fullName>
    </recommendedName>
</protein>
<accession>A0A250KLN4</accession>
<name>A0A250KLN4_9BACT</name>
<evidence type="ECO:0008006" key="4">
    <source>
        <dbReference type="Google" id="ProtNLM"/>
    </source>
</evidence>
<dbReference type="Gene3D" id="1.10.530.10">
    <property type="match status" value="1"/>
</dbReference>
<dbReference type="EMBL" id="AP018050">
    <property type="protein sequence ID" value="BBA29995.1"/>
    <property type="molecule type" value="Genomic_DNA"/>
</dbReference>
<evidence type="ECO:0000256" key="1">
    <source>
        <dbReference type="SAM" id="MobiDB-lite"/>
    </source>
</evidence>
<dbReference type="InterPro" id="IPR025460">
    <property type="entry name" value="DUF4280"/>
</dbReference>
<feature type="region of interest" description="Disordered" evidence="1">
    <location>
        <begin position="534"/>
        <end position="555"/>
    </location>
</feature>
<dbReference type="InterPro" id="IPR023346">
    <property type="entry name" value="Lysozyme-like_dom_sf"/>
</dbReference>
<dbReference type="RefSeq" id="WP_120175083.1">
    <property type="nucleotide sequence ID" value="NZ_AP018050.1"/>
</dbReference>
<sequence>METGKNTSADRNRKQTGNSEEIVADSAICTCDKGSKPGTFRVTSQQKIYCNGARKLVATDQDKDIKSLNFGSCAAKNNGPCSPNIAWSNTYNKIAIKGKMYPLTVKSSGTCKAGGGRINIQTSGQQVVVKPSASPRKANSTAHKSPIFTEEDWKHLPQDDEKSQNKRVPAAVQVNNVLVNGKREITITPYDQEELLFTTSLTAGSMRGTGVKWDVCHGNRVIAKGLTEAPARTYFTKEGTYSVYAYVHKPGSPKGKGVVKITVSYPKFKSIEWKDENGKPVTYIGLRNKVFAHVSLPGCKGISVNCRFYYNGYEGKTYLSALTPITLSAAGKVKIALSLSSDQLKKIIEDRKRFSNGQKIRIYLELSSRHWIENLTKVSQHPILFNDKIEFRSLVIYKDSDCKEKLQGGIADSGSTVYVRVSTSNMETGKIRLDVYKHETGNQEEKSPKPSPVYSTSCPVNSTGVYKFSLTLAAPPYKEGTAYKVVVSWLFSSNQSSNGNVNNNTGRQTPKETKQYILKGKEVLFSVKRHIPTPKAEPSKANVNRTEPEKGGCPRCSAPITAEQLKKVFPKTSEKTRIKIADAYNKHMRYFKMDTCWNKAHFFAQAKIEVGDSFNIKTESFNYSARRMKGRDNVNGKHWVQGNIQTRQGGYFTDGKSKKSPYSYMVNHPDLAEKYGRKDLYRYNDQGIQAANEEMIANIVYDDKNCSQKRKLGNTQVGDGWKFKGRGLVQITGRSNYTITNKYTEKLLGKNIINSEADANLVGTDIEVAMVACMAYWAKSGRNLEIKSNGEINEDIISAGIGSNVDYIGKQSAFDNITSKCFAVSDCNIQSKAKRVKTVTDKELKIEEGIKWLESICIPIESVGKTKYKIPYCQDLNRIKDSGAKTMDCSEMVGRYAAKIEWSKKPMGWTTASMIEYGKNHPKWLIQHKNANYIPKRGDIFLWRGHTGVVIEYDEQNDIVTTIEAISSTVNNEKPVNDNGKFRKRKPDIHLRGVIKMKFKRTDYHLLGHSPKLCYFYSFAVHYTKK</sequence>
<feature type="compositionally biased region" description="Basic and acidic residues" evidence="1">
    <location>
        <begin position="151"/>
        <end position="164"/>
    </location>
</feature>
<reference evidence="2 3" key="1">
    <citation type="submission" date="2017-05" db="EMBL/GenBank/DDBJ databases">
        <title>whole genome sequence of Prevotella melaninogenica GAI 07411.</title>
        <authorList>
            <person name="Kondo Y."/>
            <person name="Hoshino T."/>
        </authorList>
    </citation>
    <scope>NUCLEOTIDE SEQUENCE [LARGE SCALE GENOMIC DNA]</scope>
    <source>
        <strain evidence="2 3">GAI 07411</strain>
    </source>
</reference>
<dbReference type="OrthoDB" id="961266at2"/>